<gene>
    <name evidence="1" type="ORF">AZI86_17000</name>
</gene>
<evidence type="ECO:0000313" key="2">
    <source>
        <dbReference type="Proteomes" id="UP000075320"/>
    </source>
</evidence>
<dbReference type="EMBL" id="LUKE01000006">
    <property type="protein sequence ID" value="KYG61411.1"/>
    <property type="molecule type" value="Genomic_DNA"/>
</dbReference>
<dbReference type="RefSeq" id="WP_061836493.1">
    <property type="nucleotide sequence ID" value="NZ_LUKE01000006.1"/>
</dbReference>
<dbReference type="SUPFAM" id="SSF52091">
    <property type="entry name" value="SpoIIaa-like"/>
    <property type="match status" value="1"/>
</dbReference>
<comment type="caution">
    <text evidence="1">The sequence shown here is derived from an EMBL/GenBank/DDBJ whole genome shotgun (WGS) entry which is preliminary data.</text>
</comment>
<keyword evidence="2" id="KW-1185">Reference proteome</keyword>
<organism evidence="1 2">
    <name type="scientific">Bdellovibrio bacteriovorus</name>
    <dbReference type="NCBI Taxonomy" id="959"/>
    <lineage>
        <taxon>Bacteria</taxon>
        <taxon>Pseudomonadati</taxon>
        <taxon>Bdellovibrionota</taxon>
        <taxon>Bdellovibrionia</taxon>
        <taxon>Bdellovibrionales</taxon>
        <taxon>Pseudobdellovibrionaceae</taxon>
        <taxon>Bdellovibrio</taxon>
    </lineage>
</organism>
<dbReference type="Pfam" id="PF11964">
    <property type="entry name" value="SpoIIAA-like"/>
    <property type="match status" value="1"/>
</dbReference>
<dbReference type="Proteomes" id="UP000075320">
    <property type="component" value="Unassembled WGS sequence"/>
</dbReference>
<evidence type="ECO:0000313" key="1">
    <source>
        <dbReference type="EMBL" id="KYG61411.1"/>
    </source>
</evidence>
<dbReference type="AlphaFoldDB" id="A0A150WEY6"/>
<dbReference type="Gene3D" id="3.40.50.10600">
    <property type="entry name" value="SpoIIaa-like domains"/>
    <property type="match status" value="1"/>
</dbReference>
<dbReference type="InterPro" id="IPR036513">
    <property type="entry name" value="STAS_dom_sf"/>
</dbReference>
<dbReference type="InterPro" id="IPR038396">
    <property type="entry name" value="SpoIIAA-like_sf"/>
</dbReference>
<dbReference type="OrthoDB" id="9811577at2"/>
<sequence length="121" mass="14324">MLSYREDHTQKFIEFKVSGKLTREEFEAFVEKIQPRLEKWNGIRMVEVIENLDGVEVMALMKDIQFGLKNWGLFNRLEKCAVVADQKWVRSIAEAVDPLFKPEIKVFQPTQIEEARDWVLH</sequence>
<proteinExistence type="predicted"/>
<name>A0A150WEY6_BDEBC</name>
<reference evidence="1 2" key="1">
    <citation type="submission" date="2016-03" db="EMBL/GenBank/DDBJ databases">
        <authorList>
            <person name="Ploux O."/>
        </authorList>
    </citation>
    <scope>NUCLEOTIDE SEQUENCE [LARGE SCALE GENOMIC DNA]</scope>
    <source>
        <strain evidence="1 2">R0</strain>
    </source>
</reference>
<accession>A0A150WEY6</accession>
<dbReference type="InterPro" id="IPR021866">
    <property type="entry name" value="SpoIIAA-like"/>
</dbReference>
<protein>
    <recommendedName>
        <fullName evidence="3">STAS/SEC14 domain-containing protein</fullName>
    </recommendedName>
</protein>
<evidence type="ECO:0008006" key="3">
    <source>
        <dbReference type="Google" id="ProtNLM"/>
    </source>
</evidence>